<dbReference type="AlphaFoldDB" id="A0A2N5CMP6"/>
<dbReference type="GO" id="GO:0005886">
    <property type="term" value="C:plasma membrane"/>
    <property type="evidence" value="ECO:0007669"/>
    <property type="project" value="TreeGrafter"/>
</dbReference>
<feature type="signal peptide" evidence="7">
    <location>
        <begin position="1"/>
        <end position="28"/>
    </location>
</feature>
<dbReference type="Proteomes" id="UP000234483">
    <property type="component" value="Unassembled WGS sequence"/>
</dbReference>
<feature type="transmembrane region" description="Helical" evidence="6">
    <location>
        <begin position="97"/>
        <end position="120"/>
    </location>
</feature>
<sequence>MAKIWTPKLYLRLAALSGFVSVAVGAFAAHGVHEARPIELLKTGALYEMTHALAVFAAFAIARATGRSAGLAAGLFLAGSLVFSGTLYAMAFGGPRILGAITPIGGVAFLAGWLVLAWSAGKVADQIADRA</sequence>
<name>A0A2N5CMP6_9CAUL</name>
<evidence type="ECO:0000256" key="5">
    <source>
        <dbReference type="ARBA" id="ARBA00023136"/>
    </source>
</evidence>
<comment type="similarity">
    <text evidence="2">Belongs to the UPF0382 family.</text>
</comment>
<dbReference type="OrthoDB" id="9802121at2"/>
<protein>
    <submittedName>
        <fullName evidence="9">DUF423 domain-containing protein</fullName>
    </submittedName>
</protein>
<accession>A0A2N5CMP6</accession>
<feature type="transmembrane region" description="Helical" evidence="6">
    <location>
        <begin position="69"/>
        <end position="91"/>
    </location>
</feature>
<dbReference type="EMBL" id="CP026100">
    <property type="protein sequence ID" value="AYV47106.1"/>
    <property type="molecule type" value="Genomic_DNA"/>
</dbReference>
<feature type="chain" id="PRO_5044577659" evidence="7">
    <location>
        <begin position="29"/>
        <end position="131"/>
    </location>
</feature>
<keyword evidence="7" id="KW-0732">Signal</keyword>
<dbReference type="InterPro" id="IPR006696">
    <property type="entry name" value="DUF423"/>
</dbReference>
<proteinExistence type="inferred from homology"/>
<comment type="subcellular location">
    <subcellularLocation>
        <location evidence="1">Membrane</location>
        <topology evidence="1">Multi-pass membrane protein</topology>
    </subcellularLocation>
</comment>
<evidence type="ECO:0000256" key="1">
    <source>
        <dbReference type="ARBA" id="ARBA00004141"/>
    </source>
</evidence>
<evidence type="ECO:0000256" key="4">
    <source>
        <dbReference type="ARBA" id="ARBA00022989"/>
    </source>
</evidence>
<evidence type="ECO:0000256" key="3">
    <source>
        <dbReference type="ARBA" id="ARBA00022692"/>
    </source>
</evidence>
<dbReference type="PANTHER" id="PTHR43461:SF1">
    <property type="entry name" value="TRANSMEMBRANE PROTEIN 256"/>
    <property type="match status" value="1"/>
</dbReference>
<dbReference type="RefSeq" id="WP_101715144.1">
    <property type="nucleotide sequence ID" value="NZ_CP026100.1"/>
</dbReference>
<keyword evidence="5 6" id="KW-0472">Membrane</keyword>
<dbReference type="Proteomes" id="UP000281192">
    <property type="component" value="Chromosome"/>
</dbReference>
<organism evidence="9 10">
    <name type="scientific">Caulobacter flavus</name>
    <dbReference type="NCBI Taxonomy" id="1679497"/>
    <lineage>
        <taxon>Bacteria</taxon>
        <taxon>Pseudomonadati</taxon>
        <taxon>Pseudomonadota</taxon>
        <taxon>Alphaproteobacteria</taxon>
        <taxon>Caulobacterales</taxon>
        <taxon>Caulobacteraceae</taxon>
        <taxon>Caulobacter</taxon>
    </lineage>
</organism>
<reference evidence="9 10" key="1">
    <citation type="submission" date="2017-12" db="EMBL/GenBank/DDBJ databases">
        <title>The genome sequence of Caulobacter flavus CGMCC1 15093.</title>
        <authorList>
            <person name="Gao J."/>
            <person name="Mao X."/>
            <person name="Sun J."/>
        </authorList>
    </citation>
    <scope>NUCLEOTIDE SEQUENCE [LARGE SCALE GENOMIC DNA]</scope>
    <source>
        <strain evidence="9 10">CGMCC1 15093</strain>
    </source>
</reference>
<dbReference type="EMBL" id="PJRQ01000045">
    <property type="protein sequence ID" value="PLR07376.1"/>
    <property type="molecule type" value="Genomic_DNA"/>
</dbReference>
<evidence type="ECO:0000313" key="10">
    <source>
        <dbReference type="Proteomes" id="UP000234483"/>
    </source>
</evidence>
<evidence type="ECO:0000313" key="9">
    <source>
        <dbReference type="EMBL" id="PLR07376.1"/>
    </source>
</evidence>
<keyword evidence="11" id="KW-1185">Reference proteome</keyword>
<evidence type="ECO:0000313" key="11">
    <source>
        <dbReference type="Proteomes" id="UP000281192"/>
    </source>
</evidence>
<evidence type="ECO:0000256" key="2">
    <source>
        <dbReference type="ARBA" id="ARBA00009694"/>
    </source>
</evidence>
<evidence type="ECO:0000256" key="6">
    <source>
        <dbReference type="SAM" id="Phobius"/>
    </source>
</evidence>
<feature type="transmembrane region" description="Helical" evidence="6">
    <location>
        <begin position="44"/>
        <end position="62"/>
    </location>
</feature>
<evidence type="ECO:0000256" key="7">
    <source>
        <dbReference type="SAM" id="SignalP"/>
    </source>
</evidence>
<gene>
    <name evidence="8" type="ORF">C1707_13005</name>
    <name evidence="9" type="ORF">CFHF_22345</name>
</gene>
<reference evidence="8 11" key="2">
    <citation type="submission" date="2018-01" db="EMBL/GenBank/DDBJ databases">
        <title>Complete genome sequence of Caulobacter flavus RHGG3.</title>
        <authorList>
            <person name="Yang E."/>
        </authorList>
    </citation>
    <scope>NUCLEOTIDE SEQUENCE [LARGE SCALE GENOMIC DNA]</scope>
    <source>
        <strain evidence="8 11">RHGG3</strain>
    </source>
</reference>
<evidence type="ECO:0000313" key="8">
    <source>
        <dbReference type="EMBL" id="AYV47106.1"/>
    </source>
</evidence>
<keyword evidence="4 6" id="KW-1133">Transmembrane helix</keyword>
<dbReference type="KEGG" id="cfh:C1707_13005"/>
<dbReference type="Pfam" id="PF04241">
    <property type="entry name" value="DUF423"/>
    <property type="match status" value="1"/>
</dbReference>
<dbReference type="PANTHER" id="PTHR43461">
    <property type="entry name" value="TRANSMEMBRANE PROTEIN 256"/>
    <property type="match status" value="1"/>
</dbReference>
<keyword evidence="3 6" id="KW-0812">Transmembrane</keyword>